<dbReference type="SUPFAM" id="SSF53098">
    <property type="entry name" value="Ribonuclease H-like"/>
    <property type="match status" value="1"/>
</dbReference>
<gene>
    <name evidence="1" type="ORF">MEUPH1_LOCUS15695</name>
</gene>
<dbReference type="PANTHER" id="PTHR47501">
    <property type="entry name" value="TRANSPOSASE-RELATED"/>
    <property type="match status" value="1"/>
</dbReference>
<keyword evidence="2" id="KW-1185">Reference proteome</keyword>
<evidence type="ECO:0008006" key="3">
    <source>
        <dbReference type="Google" id="ProtNLM"/>
    </source>
</evidence>
<reference evidence="1 2" key="1">
    <citation type="submission" date="2023-01" db="EMBL/GenBank/DDBJ databases">
        <authorList>
            <person name="Whitehead M."/>
        </authorList>
    </citation>
    <scope>NUCLEOTIDE SEQUENCE [LARGE SCALE GENOMIC DNA]</scope>
</reference>
<dbReference type="PANTHER" id="PTHR47501:SF5">
    <property type="entry name" value="HAT C-TERMINAL DIMERISATION DOMAIN-CONTAINING PROTEIN"/>
    <property type="match status" value="1"/>
</dbReference>
<comment type="caution">
    <text evidence="1">The sequence shown here is derived from an EMBL/GenBank/DDBJ whole genome shotgun (WGS) entry which is preliminary data.</text>
</comment>
<protein>
    <recommendedName>
        <fullName evidence="3">HAT C-terminal dimerisation domain-containing protein</fullName>
    </recommendedName>
</protein>
<organism evidence="1 2">
    <name type="scientific">Macrosiphum euphorbiae</name>
    <name type="common">potato aphid</name>
    <dbReference type="NCBI Taxonomy" id="13131"/>
    <lineage>
        <taxon>Eukaryota</taxon>
        <taxon>Metazoa</taxon>
        <taxon>Ecdysozoa</taxon>
        <taxon>Arthropoda</taxon>
        <taxon>Hexapoda</taxon>
        <taxon>Insecta</taxon>
        <taxon>Pterygota</taxon>
        <taxon>Neoptera</taxon>
        <taxon>Paraneoptera</taxon>
        <taxon>Hemiptera</taxon>
        <taxon>Sternorrhyncha</taxon>
        <taxon>Aphidomorpha</taxon>
        <taxon>Aphidoidea</taxon>
        <taxon>Aphididae</taxon>
        <taxon>Macrosiphini</taxon>
        <taxon>Macrosiphum</taxon>
    </lineage>
</organism>
<dbReference type="InterPro" id="IPR012337">
    <property type="entry name" value="RNaseH-like_sf"/>
</dbReference>
<evidence type="ECO:0000313" key="1">
    <source>
        <dbReference type="EMBL" id="CAI6360384.1"/>
    </source>
</evidence>
<accession>A0AAV0WXN9</accession>
<dbReference type="AlphaFoldDB" id="A0AAV0WXN9"/>
<proteinExistence type="predicted"/>
<dbReference type="Proteomes" id="UP001160148">
    <property type="component" value="Unassembled WGS sequence"/>
</dbReference>
<name>A0AAV0WXN9_9HEMI</name>
<dbReference type="EMBL" id="CARXXK010000003">
    <property type="protein sequence ID" value="CAI6360384.1"/>
    <property type="molecule type" value="Genomic_DNA"/>
</dbReference>
<sequence length="360" mass="41762">MDKDLNEDNELSFLVVDENDDGDILLPQHLRCASHTLSLLATTDFQNILKNSNAKKYHHPALSKCSTLCNLSRKPKSSEVISNIINCSLIYPVITRWNSLYDSISQLIKHKAKLNTLTRDLGLKYQFNETDISYLTEFVLLMKPIACALDHLQSESNFYYGHLIPTLFSLKSRLLILKEQHLRYTFTFIDPLITSLLKRFKLYFDLSPEVDKAILASCFHPTFKLRWIPEHDEIMKNRVKNLCINIAEKYIENSSHTELSVDNVDDEDFLIFSSQEKCFDSRANLEVVQFFNNKNKALTCLDSYSTIKKLFIRYNTSLPSSAPFERLFLFAGFIHAPNRSNLSNTNFEKLVFLKLNDIYR</sequence>
<evidence type="ECO:0000313" key="2">
    <source>
        <dbReference type="Proteomes" id="UP001160148"/>
    </source>
</evidence>